<dbReference type="InterPro" id="IPR036812">
    <property type="entry name" value="NAD(P)_OxRdtase_dom_sf"/>
</dbReference>
<comment type="caution">
    <text evidence="3">The sequence shown here is derived from an EMBL/GenBank/DDBJ whole genome shotgun (WGS) entry which is preliminary data.</text>
</comment>
<organism evidence="3 4">
    <name type="scientific">Nostoc linckia z8</name>
    <dbReference type="NCBI Taxonomy" id="1628746"/>
    <lineage>
        <taxon>Bacteria</taxon>
        <taxon>Bacillati</taxon>
        <taxon>Cyanobacteriota</taxon>
        <taxon>Cyanophyceae</taxon>
        <taxon>Nostocales</taxon>
        <taxon>Nostocaceae</taxon>
        <taxon>Nostoc</taxon>
    </lineage>
</organism>
<feature type="domain" description="NADP-dependent oxidoreductase" evidence="2">
    <location>
        <begin position="15"/>
        <end position="318"/>
    </location>
</feature>
<dbReference type="EMBL" id="LAHD01000038">
    <property type="protein sequence ID" value="PHK03444.1"/>
    <property type="molecule type" value="Genomic_DNA"/>
</dbReference>
<dbReference type="PANTHER" id="PTHR43364">
    <property type="entry name" value="NADH-SPECIFIC METHYLGLYOXAL REDUCTASE-RELATED"/>
    <property type="match status" value="1"/>
</dbReference>
<evidence type="ECO:0000256" key="1">
    <source>
        <dbReference type="ARBA" id="ARBA00023002"/>
    </source>
</evidence>
<sequence>MQYRLLGRTGLYVSEICLGTMTFGGAGFWKVIGQLGIDAATELVKTAFDKGVNFFDTADVYSEGQSEVILGKTLVKLGLPREEVVIATKVRERLGNTPNQVGLSRHHILTGIDRSLKRLQVEYIDLYQVHGFDPLTPIEETLSTLNDVIASGKVRYIGLCNFSAWQIMKALAIADKYHWHRFESVQAYYSLAGRDLEREIIPLAQDQHLSILPWSPLAGGLLSGKFQRHQDNPAGARRTTFDFPPVDLERTYNIIDVLQPIAQSHNCSIARISLAWLLSRSHVTSIIIGAKSVEQLRDNLMAAELILTDDELAAIDKVSHLPVEYPQWMLNYQTQERSPGGSRPAS</sequence>
<dbReference type="Pfam" id="PF00248">
    <property type="entry name" value="Aldo_ket_red"/>
    <property type="match status" value="1"/>
</dbReference>
<dbReference type="PANTHER" id="PTHR43364:SF18">
    <property type="entry name" value="OXIDOREDUCTASE"/>
    <property type="match status" value="1"/>
</dbReference>
<dbReference type="CDD" id="cd19091">
    <property type="entry name" value="AKR_PsAKR"/>
    <property type="match status" value="1"/>
</dbReference>
<name>A0A9Q6ELB7_NOSLI</name>
<dbReference type="InterPro" id="IPR050523">
    <property type="entry name" value="AKR_Detox_Biosynth"/>
</dbReference>
<reference evidence="3 4" key="1">
    <citation type="submission" date="2015-02" db="EMBL/GenBank/DDBJ databases">
        <title>Nostoc linckia genome annotation.</title>
        <authorList>
            <person name="Zhou Z."/>
        </authorList>
    </citation>
    <scope>NUCLEOTIDE SEQUENCE [LARGE SCALE GENOMIC DNA]</scope>
    <source>
        <strain evidence="4">z8</strain>
    </source>
</reference>
<evidence type="ECO:0000313" key="4">
    <source>
        <dbReference type="Proteomes" id="UP000222310"/>
    </source>
</evidence>
<dbReference type="GO" id="GO:0016491">
    <property type="term" value="F:oxidoreductase activity"/>
    <property type="evidence" value="ECO:0007669"/>
    <property type="project" value="UniProtKB-KW"/>
</dbReference>
<dbReference type="RefSeq" id="WP_099069366.1">
    <property type="nucleotide sequence ID" value="NZ_LAHD01000038.1"/>
</dbReference>
<evidence type="ECO:0000313" key="3">
    <source>
        <dbReference type="EMBL" id="PHK03444.1"/>
    </source>
</evidence>
<dbReference type="Gene3D" id="3.20.20.100">
    <property type="entry name" value="NADP-dependent oxidoreductase domain"/>
    <property type="match status" value="1"/>
</dbReference>
<keyword evidence="1" id="KW-0560">Oxidoreductase</keyword>
<protein>
    <submittedName>
        <fullName evidence="3">Aldo/keto reductase</fullName>
    </submittedName>
</protein>
<accession>A0A9Q6ELB7</accession>
<dbReference type="GO" id="GO:0005829">
    <property type="term" value="C:cytosol"/>
    <property type="evidence" value="ECO:0007669"/>
    <property type="project" value="TreeGrafter"/>
</dbReference>
<dbReference type="InterPro" id="IPR023210">
    <property type="entry name" value="NADP_OxRdtase_dom"/>
</dbReference>
<evidence type="ECO:0000259" key="2">
    <source>
        <dbReference type="Pfam" id="PF00248"/>
    </source>
</evidence>
<proteinExistence type="predicted"/>
<dbReference type="AlphaFoldDB" id="A0A9Q6ELB7"/>
<dbReference type="PROSITE" id="PS00062">
    <property type="entry name" value="ALDOKETO_REDUCTASE_2"/>
    <property type="match status" value="1"/>
</dbReference>
<gene>
    <name evidence="3" type="ORF">VF08_15250</name>
</gene>
<dbReference type="GeneID" id="57096350"/>
<dbReference type="InterPro" id="IPR018170">
    <property type="entry name" value="Aldo/ket_reductase_CS"/>
</dbReference>
<dbReference type="SUPFAM" id="SSF51430">
    <property type="entry name" value="NAD(P)-linked oxidoreductase"/>
    <property type="match status" value="1"/>
</dbReference>
<dbReference type="Proteomes" id="UP000222310">
    <property type="component" value="Unassembled WGS sequence"/>
</dbReference>
<dbReference type="FunFam" id="3.20.20.100:FF:000004">
    <property type="entry name" value="Oxidoreductase, aldo/keto reductase"/>
    <property type="match status" value="1"/>
</dbReference>